<dbReference type="Pfam" id="PF08668">
    <property type="entry name" value="HDOD"/>
    <property type="match status" value="1"/>
</dbReference>
<accession>A0ABT8DZ13</accession>
<keyword evidence="3" id="KW-1185">Reference proteome</keyword>
<protein>
    <submittedName>
        <fullName evidence="2">HDOD domain-containing protein</fullName>
    </submittedName>
</protein>
<dbReference type="PANTHER" id="PTHR33525">
    <property type="match status" value="1"/>
</dbReference>
<name>A0ABT8DZ13_9BURK</name>
<feature type="domain" description="HDOD" evidence="1">
    <location>
        <begin position="24"/>
        <end position="221"/>
    </location>
</feature>
<comment type="caution">
    <text evidence="2">The sequence shown here is derived from an EMBL/GenBank/DDBJ whole genome shotgun (WGS) entry which is preliminary data.</text>
</comment>
<evidence type="ECO:0000259" key="1">
    <source>
        <dbReference type="PROSITE" id="PS51833"/>
    </source>
</evidence>
<proteinExistence type="predicted"/>
<dbReference type="SUPFAM" id="SSF109604">
    <property type="entry name" value="HD-domain/PDEase-like"/>
    <property type="match status" value="1"/>
</dbReference>
<dbReference type="InterPro" id="IPR052340">
    <property type="entry name" value="RNase_Y/CdgJ"/>
</dbReference>
<organism evidence="2 3">
    <name type="scientific">Roseateles violae</name>
    <dbReference type="NCBI Taxonomy" id="3058042"/>
    <lineage>
        <taxon>Bacteria</taxon>
        <taxon>Pseudomonadati</taxon>
        <taxon>Pseudomonadota</taxon>
        <taxon>Betaproteobacteria</taxon>
        <taxon>Burkholderiales</taxon>
        <taxon>Sphaerotilaceae</taxon>
        <taxon>Roseateles</taxon>
    </lineage>
</organism>
<sequence>MNSQEIRQEVDKSRSSGGLKQIVIPPCPEALIQLQQALAHEQPDLNVIQRIAAADVAMSATLLRTANSPLFKPIGKPCTTVGQAMTRIGLQATLAVMMGFLVSNAIRVNHPQLHRFWQRSTKRAMACAFVAAQLPDLPAGLAPGLAHTFGLFLHVGMAVLMQSVPGYGGTLVEAGARIDRPFIATENANHRTDHAVVGALVMRVWNMPPELMAGIRLHHDFAVLGGTSVEPLVQGLIAAGHVAEHLMRRHEGLPADADWIAHRAAALAWLRIDEARLAEWDEPLRPVLDAA</sequence>
<dbReference type="PROSITE" id="PS51833">
    <property type="entry name" value="HDOD"/>
    <property type="match status" value="1"/>
</dbReference>
<gene>
    <name evidence="2" type="ORF">QWJ38_21300</name>
</gene>
<dbReference type="Proteomes" id="UP001228044">
    <property type="component" value="Unassembled WGS sequence"/>
</dbReference>
<dbReference type="Gene3D" id="1.10.3210.10">
    <property type="entry name" value="Hypothetical protein af1432"/>
    <property type="match status" value="1"/>
</dbReference>
<evidence type="ECO:0000313" key="3">
    <source>
        <dbReference type="Proteomes" id="UP001228044"/>
    </source>
</evidence>
<dbReference type="EMBL" id="JAUHHC010000006">
    <property type="protein sequence ID" value="MDN3922836.1"/>
    <property type="molecule type" value="Genomic_DNA"/>
</dbReference>
<evidence type="ECO:0000313" key="2">
    <source>
        <dbReference type="EMBL" id="MDN3922836.1"/>
    </source>
</evidence>
<dbReference type="PANTHER" id="PTHR33525:SF6">
    <property type="entry name" value="HDOD DOMAIN-CONTAINING PROTEIN"/>
    <property type="match status" value="1"/>
</dbReference>
<reference evidence="2 3" key="1">
    <citation type="submission" date="2023-06" db="EMBL/GenBank/DDBJ databases">
        <title>Pelomonas sp. PFR6 16S ribosomal RNA gene Genome sequencing and assembly.</title>
        <authorList>
            <person name="Woo H."/>
        </authorList>
    </citation>
    <scope>NUCLEOTIDE SEQUENCE [LARGE SCALE GENOMIC DNA]</scope>
    <source>
        <strain evidence="2 3">PFR6</strain>
    </source>
</reference>
<dbReference type="RefSeq" id="WP_290361148.1">
    <property type="nucleotide sequence ID" value="NZ_JAUHHC010000006.1"/>
</dbReference>
<dbReference type="InterPro" id="IPR013976">
    <property type="entry name" value="HDOD"/>
</dbReference>